<name>A0AAP2RHF2_9EURY</name>
<evidence type="ECO:0000313" key="1">
    <source>
        <dbReference type="EMBL" id="MCD1296305.1"/>
    </source>
</evidence>
<dbReference type="EMBL" id="PGCK01000017">
    <property type="protein sequence ID" value="MCD1296305.1"/>
    <property type="molecule type" value="Genomic_DNA"/>
</dbReference>
<gene>
    <name evidence="1" type="ORF">CUJ83_14980</name>
</gene>
<protein>
    <submittedName>
        <fullName evidence="1">Uncharacterized protein</fullName>
    </submittedName>
</protein>
<keyword evidence="2" id="KW-1185">Reference proteome</keyword>
<sequence length="178" mass="19730">MKRYFAIMILIMAAIMMTGCASPEVSPTPAPTITPAPTSVPSPTLIGGSDEAHVAFYYNLRSTPYYAGLEAQPGKKLYLLDVSISSDKPVQASAEWFRIDYRRNATDDIVPYYPITYEFDATEMGPDTGVVTGRFIFELPDPTSSEFTMQPVYDPPEPENQVGPYKVYDEVYGVKGLM</sequence>
<organism evidence="1 2">
    <name type="scientific">Methanooceanicella nereidis</name>
    <dbReference type="NCBI Taxonomy" id="2052831"/>
    <lineage>
        <taxon>Archaea</taxon>
        <taxon>Methanobacteriati</taxon>
        <taxon>Methanobacteriota</taxon>
        <taxon>Stenosarchaea group</taxon>
        <taxon>Methanomicrobia</taxon>
        <taxon>Methanocellales</taxon>
        <taxon>Methanocellaceae</taxon>
        <taxon>Methanooceanicella</taxon>
    </lineage>
</organism>
<evidence type="ECO:0000313" key="2">
    <source>
        <dbReference type="Proteomes" id="UP001320159"/>
    </source>
</evidence>
<accession>A0AAP2RHF2</accession>
<dbReference type="PROSITE" id="PS51257">
    <property type="entry name" value="PROKAR_LIPOPROTEIN"/>
    <property type="match status" value="1"/>
</dbReference>
<dbReference type="RefSeq" id="WP_230743303.1">
    <property type="nucleotide sequence ID" value="NZ_PGCK01000017.1"/>
</dbReference>
<reference evidence="1 2" key="1">
    <citation type="submission" date="2017-11" db="EMBL/GenBank/DDBJ databases">
        <title>Isolation and Characterization of Family Methanocellaceae Species from Potential Methane Hydrate Area Offshore Southwestern Taiwan.</title>
        <authorList>
            <person name="Zhang W.-L."/>
            <person name="Chen W.-C."/>
            <person name="Lai M.-C."/>
            <person name="Chen S.-C."/>
        </authorList>
    </citation>
    <scope>NUCLEOTIDE SEQUENCE [LARGE SCALE GENOMIC DNA]</scope>
    <source>
        <strain evidence="1 2">CWC-04</strain>
    </source>
</reference>
<dbReference type="AlphaFoldDB" id="A0AAP2RHF2"/>
<proteinExistence type="predicted"/>
<dbReference type="Proteomes" id="UP001320159">
    <property type="component" value="Unassembled WGS sequence"/>
</dbReference>
<comment type="caution">
    <text evidence="1">The sequence shown here is derived from an EMBL/GenBank/DDBJ whole genome shotgun (WGS) entry which is preliminary data.</text>
</comment>